<evidence type="ECO:0000313" key="19">
    <source>
        <dbReference type="Proteomes" id="UP000601789"/>
    </source>
</evidence>
<organism evidence="18 19">
    <name type="scientific">Aquamicrobium zhengzhouense</name>
    <dbReference type="NCBI Taxonomy" id="2781738"/>
    <lineage>
        <taxon>Bacteria</taxon>
        <taxon>Pseudomonadati</taxon>
        <taxon>Pseudomonadota</taxon>
        <taxon>Alphaproteobacteria</taxon>
        <taxon>Hyphomicrobiales</taxon>
        <taxon>Phyllobacteriaceae</taxon>
        <taxon>Aquamicrobium</taxon>
    </lineage>
</organism>
<comment type="caution">
    <text evidence="18">The sequence shown here is derived from an EMBL/GenBank/DDBJ whole genome shotgun (WGS) entry which is preliminary data.</text>
</comment>
<comment type="pathway">
    <text evidence="2">Lipid metabolism; fatty acid beta-oxidation.</text>
</comment>
<reference evidence="18 19" key="1">
    <citation type="submission" date="2020-10" db="EMBL/GenBank/DDBJ databases">
        <title>Aquamicrobium zhengzhouensis sp. nov., a exopolysaccharide producing bacterium isolated from farmland soil.</title>
        <authorList>
            <person name="Wang X."/>
        </authorList>
    </citation>
    <scope>NUCLEOTIDE SEQUENCE [LARGE SCALE GENOMIC DNA]</scope>
    <source>
        <strain evidence="19">cd-1</strain>
    </source>
</reference>
<evidence type="ECO:0000256" key="1">
    <source>
        <dbReference type="ARBA" id="ARBA00004275"/>
    </source>
</evidence>
<dbReference type="Pfam" id="PF02737">
    <property type="entry name" value="3HCDH_N"/>
    <property type="match status" value="1"/>
</dbReference>
<keyword evidence="11" id="KW-0413">Isomerase</keyword>
<dbReference type="InterPro" id="IPR006176">
    <property type="entry name" value="3-OHacyl-CoA_DH_NAD-bd"/>
</dbReference>
<gene>
    <name evidence="18" type="ORF">IOD40_10870</name>
</gene>
<dbReference type="Gene3D" id="1.10.1040.50">
    <property type="match status" value="1"/>
</dbReference>
<evidence type="ECO:0000256" key="6">
    <source>
        <dbReference type="ARBA" id="ARBA00022963"/>
    </source>
</evidence>
<keyword evidence="12" id="KW-0456">Lyase</keyword>
<dbReference type="Gene3D" id="3.90.226.10">
    <property type="entry name" value="2-enoyl-CoA Hydratase, Chain A, domain 1"/>
    <property type="match status" value="1"/>
</dbReference>
<dbReference type="InterPro" id="IPR036291">
    <property type="entry name" value="NAD(P)-bd_dom_sf"/>
</dbReference>
<comment type="similarity">
    <text evidence="3">In the N-terminal section; belongs to the enoyl-CoA hydratase/isomerase family.</text>
</comment>
<evidence type="ECO:0000259" key="17">
    <source>
        <dbReference type="Pfam" id="PF02737"/>
    </source>
</evidence>
<dbReference type="PANTHER" id="PTHR23309">
    <property type="entry name" value="3-HYDROXYACYL-COA DEHYROGENASE"/>
    <property type="match status" value="1"/>
</dbReference>
<evidence type="ECO:0000256" key="7">
    <source>
        <dbReference type="ARBA" id="ARBA00023002"/>
    </source>
</evidence>
<evidence type="ECO:0000256" key="11">
    <source>
        <dbReference type="ARBA" id="ARBA00023235"/>
    </source>
</evidence>
<dbReference type="PROSITE" id="PS00166">
    <property type="entry name" value="ENOYL_COA_HYDRATASE"/>
    <property type="match status" value="1"/>
</dbReference>
<evidence type="ECO:0000256" key="9">
    <source>
        <dbReference type="ARBA" id="ARBA00023098"/>
    </source>
</evidence>
<dbReference type="InterPro" id="IPR006108">
    <property type="entry name" value="3HC_DH_C"/>
</dbReference>
<evidence type="ECO:0000256" key="8">
    <source>
        <dbReference type="ARBA" id="ARBA00023027"/>
    </source>
</evidence>
<dbReference type="SUPFAM" id="SSF51735">
    <property type="entry name" value="NAD(P)-binding Rossmann-fold domains"/>
    <property type="match status" value="1"/>
</dbReference>
<feature type="domain" description="3-hydroxyacyl-CoA dehydrogenase NAD binding" evidence="17">
    <location>
        <begin position="297"/>
        <end position="474"/>
    </location>
</feature>
<evidence type="ECO:0000256" key="14">
    <source>
        <dbReference type="ARBA" id="ARBA00049556"/>
    </source>
</evidence>
<dbReference type="InterPro" id="IPR029045">
    <property type="entry name" value="ClpP/crotonase-like_dom_sf"/>
</dbReference>
<comment type="subunit">
    <text evidence="4">Monomer.</text>
</comment>
<dbReference type="PANTHER" id="PTHR23309:SF49">
    <property type="entry name" value="PEROXISOMAL BIFUNCTIONAL ENZYME"/>
    <property type="match status" value="1"/>
</dbReference>
<keyword evidence="8" id="KW-0520">NAD</keyword>
<accession>A0ABS0SCY1</accession>
<comment type="catalytic activity">
    <reaction evidence="14">
        <text>a (3S)-3-hydroxyacyl-CoA + NAD(+) = a 3-oxoacyl-CoA + NADH + H(+)</text>
        <dbReference type="Rhea" id="RHEA:22432"/>
        <dbReference type="ChEBI" id="CHEBI:15378"/>
        <dbReference type="ChEBI" id="CHEBI:57318"/>
        <dbReference type="ChEBI" id="CHEBI:57540"/>
        <dbReference type="ChEBI" id="CHEBI:57945"/>
        <dbReference type="ChEBI" id="CHEBI:90726"/>
        <dbReference type="EC" id="1.1.1.35"/>
    </reaction>
</comment>
<keyword evidence="7" id="KW-0560">Oxidoreductase</keyword>
<evidence type="ECO:0000256" key="10">
    <source>
        <dbReference type="ARBA" id="ARBA00023140"/>
    </source>
</evidence>
<dbReference type="CDD" id="cd06558">
    <property type="entry name" value="crotonase-like"/>
    <property type="match status" value="1"/>
</dbReference>
<evidence type="ECO:0000256" key="3">
    <source>
        <dbReference type="ARBA" id="ARBA00008750"/>
    </source>
</evidence>
<dbReference type="Pfam" id="PF00378">
    <property type="entry name" value="ECH_1"/>
    <property type="match status" value="1"/>
</dbReference>
<comment type="subcellular location">
    <subcellularLocation>
        <location evidence="1">Peroxisome</location>
    </subcellularLocation>
</comment>
<keyword evidence="19" id="KW-1185">Reference proteome</keyword>
<keyword evidence="5" id="KW-0276">Fatty acid metabolism</keyword>
<evidence type="ECO:0000256" key="2">
    <source>
        <dbReference type="ARBA" id="ARBA00005005"/>
    </source>
</evidence>
<dbReference type="Gene3D" id="3.40.50.720">
    <property type="entry name" value="NAD(P)-binding Rossmann-like Domain"/>
    <property type="match status" value="1"/>
</dbReference>
<evidence type="ECO:0000256" key="4">
    <source>
        <dbReference type="ARBA" id="ARBA00011245"/>
    </source>
</evidence>
<dbReference type="InterPro" id="IPR001753">
    <property type="entry name" value="Enoyl-CoA_hydra/iso"/>
</dbReference>
<comment type="similarity">
    <text evidence="15">Belongs to the enoyl-CoA hydratase/isomerase family.</text>
</comment>
<evidence type="ECO:0000256" key="5">
    <source>
        <dbReference type="ARBA" id="ARBA00022832"/>
    </source>
</evidence>
<dbReference type="EMBL" id="JADGMQ010000006">
    <property type="protein sequence ID" value="MBI1621164.1"/>
    <property type="molecule type" value="Genomic_DNA"/>
</dbReference>
<dbReference type="Proteomes" id="UP000601789">
    <property type="component" value="Unassembled WGS sequence"/>
</dbReference>
<dbReference type="RefSeq" id="WP_198476566.1">
    <property type="nucleotide sequence ID" value="NZ_JADGMQ010000006.1"/>
</dbReference>
<evidence type="ECO:0000256" key="12">
    <source>
        <dbReference type="ARBA" id="ARBA00023239"/>
    </source>
</evidence>
<name>A0ABS0SCY1_9HYPH</name>
<dbReference type="InterPro" id="IPR018376">
    <property type="entry name" value="Enoyl-CoA_hyd/isom_CS"/>
</dbReference>
<sequence>MDTCVTIERDGNIAVVTIDNPPVNALSFRMRGPLHDALAELDGDASIQAIVLACAGRTFVSGADISEFGTEVALAKPTLLDLCAQLENLFKPAIAAIHGSALGGGLELALACHYRVADDAAKVGFPEVKLGLIPGSGGTVRLPRLTGPEKAVELIVSGAPVGAQKALDLGMIDAVANGDLVASAKALARSKATETDHPPVRVRNDLLTGTDLTAFDAAASALTKKSRGLEAPLAAVAAVRNAITLPFDEALVAERATFLKLVAGDQSRAQRHLFFAEREAGKVAGIGKDTLIRTVRKVGVIGAGLMGGGIAMAFANGGFEVVLLDMSDAAIERGFATIEKTYASSVARGSLSEDDCARRLKRFSTSTDYAVLADCDLIIEAVFEDMAVKHDVFAKLDSVAKQGAILATNTSYLDVNEIAAATSRPSDVLGLHFFSPANVMKLLEIVRTDQTSPELIATALDVARKIGKVSVVVGVCHGFVGNRMLTARGNQIEPLLLEGATPQQVDRVLTEFGFPMGPFAMLDMAGLDIGWRKRKALGQRNLIADALAEDGHYGQKTGRGYYRYEEGSRTPLPDAEVARLIDETARENGIERREISDQEILERTLYPLVNEGARILEEGIAARASDIDIVWINGYGFSIGKGGPMFWAGLEGLGKIVERLEYWHQKTGETVFEPAPLLRRLAAEGGSFTG</sequence>
<keyword evidence="9" id="KW-0443">Lipid metabolism</keyword>
<feature type="domain" description="3-hydroxyacyl-CoA dehydrogenase C-terminal" evidence="16">
    <location>
        <begin position="600"/>
        <end position="685"/>
    </location>
</feature>
<keyword evidence="6" id="KW-0442">Lipid degradation</keyword>
<proteinExistence type="inferred from homology"/>
<protein>
    <submittedName>
        <fullName evidence="18">Enoyl-CoA hydratase/isomerase family protein</fullName>
    </submittedName>
</protein>
<evidence type="ECO:0000256" key="15">
    <source>
        <dbReference type="RuleBase" id="RU003707"/>
    </source>
</evidence>
<dbReference type="InterPro" id="IPR008927">
    <property type="entry name" value="6-PGluconate_DH-like_C_sf"/>
</dbReference>
<keyword evidence="13" id="KW-0511">Multifunctional enzyme</keyword>
<evidence type="ECO:0000313" key="18">
    <source>
        <dbReference type="EMBL" id="MBI1621164.1"/>
    </source>
</evidence>
<evidence type="ECO:0000259" key="16">
    <source>
        <dbReference type="Pfam" id="PF00725"/>
    </source>
</evidence>
<evidence type="ECO:0000256" key="13">
    <source>
        <dbReference type="ARBA" id="ARBA00023268"/>
    </source>
</evidence>
<dbReference type="SUPFAM" id="SSF48179">
    <property type="entry name" value="6-phosphogluconate dehydrogenase C-terminal domain-like"/>
    <property type="match status" value="2"/>
</dbReference>
<dbReference type="SUPFAM" id="SSF52096">
    <property type="entry name" value="ClpP/crotonase"/>
    <property type="match status" value="1"/>
</dbReference>
<dbReference type="Pfam" id="PF00725">
    <property type="entry name" value="3HCDH"/>
    <property type="match status" value="2"/>
</dbReference>
<feature type="domain" description="3-hydroxyacyl-CoA dehydrogenase C-terminal" evidence="16">
    <location>
        <begin position="478"/>
        <end position="564"/>
    </location>
</feature>
<keyword evidence="10" id="KW-0576">Peroxisome</keyword>